<name>A0AAN8IW27_PATCE</name>
<dbReference type="InterPro" id="IPR000990">
    <property type="entry name" value="Innexin"/>
</dbReference>
<dbReference type="Proteomes" id="UP001347796">
    <property type="component" value="Unassembled WGS sequence"/>
</dbReference>
<dbReference type="EMBL" id="JAZGQO010000021">
    <property type="protein sequence ID" value="KAK6165842.1"/>
    <property type="molecule type" value="Genomic_DNA"/>
</dbReference>
<keyword evidence="7 9" id="KW-0472">Membrane</keyword>
<keyword evidence="3" id="KW-1003">Cell membrane</keyword>
<dbReference type="GO" id="GO:0034220">
    <property type="term" value="P:monoatomic ion transmembrane transport"/>
    <property type="evidence" value="ECO:0007669"/>
    <property type="project" value="UniProtKB-KW"/>
</dbReference>
<evidence type="ECO:0000256" key="3">
    <source>
        <dbReference type="ARBA" id="ARBA00022475"/>
    </source>
</evidence>
<accession>A0AAN8IW27</accession>
<keyword evidence="4 9" id="KW-0812">Transmembrane</keyword>
<dbReference type="Pfam" id="PF00876">
    <property type="entry name" value="Innexin"/>
    <property type="match status" value="1"/>
</dbReference>
<keyword evidence="2 9" id="KW-0813">Transport</keyword>
<evidence type="ECO:0000256" key="9">
    <source>
        <dbReference type="RuleBase" id="RU010713"/>
    </source>
</evidence>
<reference evidence="10 11" key="1">
    <citation type="submission" date="2024-01" db="EMBL/GenBank/DDBJ databases">
        <title>The genome of the rayed Mediterranean limpet Patella caerulea (Linnaeus, 1758).</title>
        <authorList>
            <person name="Anh-Thu Weber A."/>
            <person name="Halstead-Nussloch G."/>
        </authorList>
    </citation>
    <scope>NUCLEOTIDE SEQUENCE [LARGE SCALE GENOMIC DNA]</scope>
    <source>
        <strain evidence="10">AATW-2023a</strain>
        <tissue evidence="10">Whole specimen</tissue>
    </source>
</reference>
<dbReference type="PANTHER" id="PTHR11893:SF36">
    <property type="entry name" value="INNEXIN-5"/>
    <property type="match status" value="1"/>
</dbReference>
<proteinExistence type="inferred from homology"/>
<keyword evidence="8 9" id="KW-0407">Ion channel</keyword>
<evidence type="ECO:0000313" key="11">
    <source>
        <dbReference type="Proteomes" id="UP001347796"/>
    </source>
</evidence>
<dbReference type="PANTHER" id="PTHR11893">
    <property type="entry name" value="INNEXIN"/>
    <property type="match status" value="1"/>
</dbReference>
<protein>
    <recommendedName>
        <fullName evidence="9">Innexin</fullName>
    </recommendedName>
</protein>
<dbReference type="PROSITE" id="PS51013">
    <property type="entry name" value="PANNEXIN"/>
    <property type="match status" value="1"/>
</dbReference>
<feature type="transmembrane region" description="Helical" evidence="9">
    <location>
        <begin position="205"/>
        <end position="227"/>
    </location>
</feature>
<evidence type="ECO:0000256" key="8">
    <source>
        <dbReference type="ARBA" id="ARBA00023303"/>
    </source>
</evidence>
<sequence length="408" mass="47137">MVFDELKSLFQPQKRTNDDLIDRLNHHWTVLILAIFVIITSTSQYAGDPIHCWCPAEFSDSYVDYAEAACWVENTYYIPIDEAVPVDPVPRKNAQIHYYQWVPIILAFQAFLFKLPNIIWKMLHEYSGINIDKVVNLADNTAVVSTKDREKTINNLAYYVTRWLENSKQQRQANMTKGKFSVTKWCFWNKHSGKCLTFLYLFTKLLYLLNVIGQFFLLSAFMGYPFYSLGIDFSAKAITASSFSGITKFPRTTLCDFKIRQLSNIQTWTVQCVLSINLFNERIFLSIWFILILISLCTLGGLLKWVVDTFYVKTKESFVKSYLEILESTNDEKDMKLLKRFLSSFLGFDGLFILRIVSQNSSDIFAGDLTLRLWEQYKHSLDDIAPADLGVDKKSLSKMSGMDNVSEA</sequence>
<feature type="transmembrane region" description="Helical" evidence="9">
    <location>
        <begin position="98"/>
        <end position="115"/>
    </location>
</feature>
<gene>
    <name evidence="9" type="primary">inx</name>
    <name evidence="10" type="ORF">SNE40_022676</name>
</gene>
<evidence type="ECO:0000313" key="10">
    <source>
        <dbReference type="EMBL" id="KAK6165842.1"/>
    </source>
</evidence>
<feature type="transmembrane region" description="Helical" evidence="9">
    <location>
        <begin position="20"/>
        <end position="39"/>
    </location>
</feature>
<evidence type="ECO:0000256" key="2">
    <source>
        <dbReference type="ARBA" id="ARBA00022448"/>
    </source>
</evidence>
<evidence type="ECO:0000256" key="7">
    <source>
        <dbReference type="ARBA" id="ARBA00023136"/>
    </source>
</evidence>
<comment type="similarity">
    <text evidence="9">Belongs to the pannexin family.</text>
</comment>
<dbReference type="GO" id="GO:0005921">
    <property type="term" value="C:gap junction"/>
    <property type="evidence" value="ECO:0007669"/>
    <property type="project" value="UniProtKB-UniRule"/>
</dbReference>
<evidence type="ECO:0000256" key="5">
    <source>
        <dbReference type="ARBA" id="ARBA00022989"/>
    </source>
</evidence>
<evidence type="ECO:0000256" key="6">
    <source>
        <dbReference type="ARBA" id="ARBA00023065"/>
    </source>
</evidence>
<feature type="transmembrane region" description="Helical" evidence="9">
    <location>
        <begin position="283"/>
        <end position="307"/>
    </location>
</feature>
<keyword evidence="6 9" id="KW-0406">Ion transport</keyword>
<comment type="function">
    <text evidence="9">Structural component of the gap junctions.</text>
</comment>
<comment type="subcellular location">
    <subcellularLocation>
        <location evidence="1 9">Cell membrane</location>
        <topology evidence="1 9">Multi-pass membrane protein</topology>
    </subcellularLocation>
</comment>
<comment type="caution">
    <text evidence="10">The sequence shown here is derived from an EMBL/GenBank/DDBJ whole genome shotgun (WGS) entry which is preliminary data.</text>
</comment>
<dbReference type="GO" id="GO:0005886">
    <property type="term" value="C:plasma membrane"/>
    <property type="evidence" value="ECO:0007669"/>
    <property type="project" value="UniProtKB-SubCell"/>
</dbReference>
<dbReference type="AlphaFoldDB" id="A0AAN8IW27"/>
<evidence type="ECO:0000256" key="1">
    <source>
        <dbReference type="ARBA" id="ARBA00004651"/>
    </source>
</evidence>
<dbReference type="PRINTS" id="PR01262">
    <property type="entry name" value="INNEXIN"/>
</dbReference>
<evidence type="ECO:0000256" key="4">
    <source>
        <dbReference type="ARBA" id="ARBA00022692"/>
    </source>
</evidence>
<keyword evidence="5 9" id="KW-1133">Transmembrane helix</keyword>
<organism evidence="10 11">
    <name type="scientific">Patella caerulea</name>
    <name type="common">Rayed Mediterranean limpet</name>
    <dbReference type="NCBI Taxonomy" id="87958"/>
    <lineage>
        <taxon>Eukaryota</taxon>
        <taxon>Metazoa</taxon>
        <taxon>Spiralia</taxon>
        <taxon>Lophotrochozoa</taxon>
        <taxon>Mollusca</taxon>
        <taxon>Gastropoda</taxon>
        <taxon>Patellogastropoda</taxon>
        <taxon>Patelloidea</taxon>
        <taxon>Patellidae</taxon>
        <taxon>Patella</taxon>
    </lineage>
</organism>
<keyword evidence="11" id="KW-1185">Reference proteome</keyword>